<keyword evidence="1" id="KW-0472">Membrane</keyword>
<protein>
    <recommendedName>
        <fullName evidence="4">Domain of unknown function WSN domain-containing protein</fullName>
    </recommendedName>
</protein>
<evidence type="ECO:0000256" key="1">
    <source>
        <dbReference type="SAM" id="Phobius"/>
    </source>
</evidence>
<reference evidence="3" key="1">
    <citation type="submission" date="2010-08" db="EMBL/GenBank/DDBJ databases">
        <authorList>
            <consortium name="Caenorhabditis japonica Sequencing Consortium"/>
            <person name="Wilson R.K."/>
        </authorList>
    </citation>
    <scope>NUCLEOTIDE SEQUENCE [LARGE SCALE GENOMIC DNA]</scope>
    <source>
        <strain evidence="3">DF5081</strain>
    </source>
</reference>
<feature type="transmembrane region" description="Helical" evidence="1">
    <location>
        <begin position="492"/>
        <end position="520"/>
    </location>
</feature>
<reference evidence="2" key="2">
    <citation type="submission" date="2022-06" db="UniProtKB">
        <authorList>
            <consortium name="EnsemblMetazoa"/>
        </authorList>
    </citation>
    <scope>IDENTIFICATION</scope>
    <source>
        <strain evidence="2">DF5081</strain>
    </source>
</reference>
<organism evidence="2 3">
    <name type="scientific">Caenorhabditis japonica</name>
    <dbReference type="NCBI Taxonomy" id="281687"/>
    <lineage>
        <taxon>Eukaryota</taxon>
        <taxon>Metazoa</taxon>
        <taxon>Ecdysozoa</taxon>
        <taxon>Nematoda</taxon>
        <taxon>Chromadorea</taxon>
        <taxon>Rhabditida</taxon>
        <taxon>Rhabditina</taxon>
        <taxon>Rhabditomorpha</taxon>
        <taxon>Rhabditoidea</taxon>
        <taxon>Rhabditidae</taxon>
        <taxon>Peloderinae</taxon>
        <taxon>Caenorhabditis</taxon>
    </lineage>
</organism>
<accession>A0A8R1DT46</accession>
<keyword evidence="3" id="KW-1185">Reference proteome</keyword>
<name>A0A8R1DT46_CAEJA</name>
<dbReference type="EnsemblMetazoa" id="CJA11604.1">
    <property type="protein sequence ID" value="CJA11604.1"/>
    <property type="gene ID" value="WBGene00130808"/>
</dbReference>
<proteinExistence type="predicted"/>
<dbReference type="AlphaFoldDB" id="A0A8R1DT46"/>
<sequence>MHDLLRKGGKTFDKKILIGLPNGSRDLAALAQDFKKEWLKQVLHDGESLDELETLLKPMKKFEMQLASIEKVSHKSARNNYLNCIRKFLKSIQGLDALKSTNISQTLPKAIDALENLSSVENYVSQFVVKFDELVNSCYTKFESLESELESFHLKKDDPYFFNKINNISSDYPLDGSKDEQLEHLDHLPYHEYLDDMKFTASSLLYFKQKENNITECIANISIFWKKFEEFRLSIELLFNSNVEDVTNVLRVIKTIVPFTGKERSSIRNVVDFLLAAKAKLSESKKLDADLQQEMKHVDVNRMLSFSNARDIASQFAYYHRTLVFYQKPEFLNFFHYFRSNGLELARKIDGLPYNEKKATGQVWQKMLEGNETEDELTIINFLKSVVVTEKFFSKNYSRPEGNLTSLAKVLIKLNGITVPVYNFMMMRESIEALKITSLGHSEQVSNAERSLAQLEGVHSSLAHTKYKIGNLLEEGDKFFDAFFTEKSHEDWATILLITAVVAYALVFIAVVILCCVYKWEFKIADVKQRK</sequence>
<evidence type="ECO:0000313" key="2">
    <source>
        <dbReference type="EnsemblMetazoa" id="CJA11604.1"/>
    </source>
</evidence>
<keyword evidence="1" id="KW-1133">Transmembrane helix</keyword>
<evidence type="ECO:0000313" key="3">
    <source>
        <dbReference type="Proteomes" id="UP000005237"/>
    </source>
</evidence>
<dbReference type="Proteomes" id="UP000005237">
    <property type="component" value="Unassembled WGS sequence"/>
</dbReference>
<keyword evidence="1" id="KW-0812">Transmembrane</keyword>
<evidence type="ECO:0008006" key="4">
    <source>
        <dbReference type="Google" id="ProtNLM"/>
    </source>
</evidence>